<dbReference type="PANTHER" id="PTHR35753">
    <property type="entry name" value="PROTEIN MAINTENANCE OF PSII UNDER HIGH LIGHT 1"/>
    <property type="match status" value="1"/>
</dbReference>
<name>A0ABC8LZ88_ERUVS</name>
<proteinExistence type="predicted"/>
<keyword evidence="1" id="KW-0812">Transmembrane</keyword>
<evidence type="ECO:0000313" key="2">
    <source>
        <dbReference type="EMBL" id="CAH8388754.1"/>
    </source>
</evidence>
<organism evidence="2 3">
    <name type="scientific">Eruca vesicaria subsp. sativa</name>
    <name type="common">Garden rocket</name>
    <name type="synonym">Eruca sativa</name>
    <dbReference type="NCBI Taxonomy" id="29727"/>
    <lineage>
        <taxon>Eukaryota</taxon>
        <taxon>Viridiplantae</taxon>
        <taxon>Streptophyta</taxon>
        <taxon>Embryophyta</taxon>
        <taxon>Tracheophyta</taxon>
        <taxon>Spermatophyta</taxon>
        <taxon>Magnoliopsida</taxon>
        <taxon>eudicotyledons</taxon>
        <taxon>Gunneridae</taxon>
        <taxon>Pentapetalae</taxon>
        <taxon>rosids</taxon>
        <taxon>malvids</taxon>
        <taxon>Brassicales</taxon>
        <taxon>Brassicaceae</taxon>
        <taxon>Brassiceae</taxon>
        <taxon>Eruca</taxon>
    </lineage>
</organism>
<sequence>MSCTSTVLLSPNGCVLASPKPLCRFLRNFSSPLLEFLPMMILIVMLRNVLLIRRRSCPYGLIAVAAASSILLQVGKDAPARPKAVDYSGPSLSYYSNKFKPLETVQASAPSLTEAPPVVQQETMANESQLEEASSVQTASSN</sequence>
<dbReference type="InterPro" id="IPR038936">
    <property type="entry name" value="MPH1"/>
</dbReference>
<protein>
    <submittedName>
        <fullName evidence="2">Uncharacterized protein</fullName>
    </submittedName>
</protein>
<keyword evidence="3" id="KW-1185">Reference proteome</keyword>
<keyword evidence="1" id="KW-1133">Transmembrane helix</keyword>
<gene>
    <name evidence="2" type="ORF">ERUC_LOCUS41237</name>
</gene>
<dbReference type="EMBL" id="CAKOAT010815153">
    <property type="protein sequence ID" value="CAH8388754.1"/>
    <property type="molecule type" value="Genomic_DNA"/>
</dbReference>
<reference evidence="2 3" key="1">
    <citation type="submission" date="2022-03" db="EMBL/GenBank/DDBJ databases">
        <authorList>
            <person name="Macdonald S."/>
            <person name="Ahmed S."/>
            <person name="Newling K."/>
        </authorList>
    </citation>
    <scope>NUCLEOTIDE SEQUENCE [LARGE SCALE GENOMIC DNA]</scope>
</reference>
<dbReference type="AlphaFoldDB" id="A0ABC8LZ88"/>
<keyword evidence="1" id="KW-0472">Membrane</keyword>
<evidence type="ECO:0000313" key="3">
    <source>
        <dbReference type="Proteomes" id="UP001642260"/>
    </source>
</evidence>
<dbReference type="Proteomes" id="UP001642260">
    <property type="component" value="Unassembled WGS sequence"/>
</dbReference>
<evidence type="ECO:0000256" key="1">
    <source>
        <dbReference type="SAM" id="Phobius"/>
    </source>
</evidence>
<comment type="caution">
    <text evidence="2">The sequence shown here is derived from an EMBL/GenBank/DDBJ whole genome shotgun (WGS) entry which is preliminary data.</text>
</comment>
<dbReference type="PANTHER" id="PTHR35753:SF2">
    <property type="entry name" value="PROTEIN MAINTENANCE OF PSII UNDER HIGH LIGHT 1"/>
    <property type="match status" value="1"/>
</dbReference>
<accession>A0ABC8LZ88</accession>
<feature type="transmembrane region" description="Helical" evidence="1">
    <location>
        <begin position="33"/>
        <end position="50"/>
    </location>
</feature>